<dbReference type="GeneID" id="73044710"/>
<evidence type="ECO:0000313" key="3">
    <source>
        <dbReference type="Proteomes" id="UP001595945"/>
    </source>
</evidence>
<comment type="caution">
    <text evidence="2">The sequence shown here is derived from an EMBL/GenBank/DDBJ whole genome shotgun (WGS) entry which is preliminary data.</text>
</comment>
<keyword evidence="2" id="KW-0012">Acyltransferase</keyword>
<dbReference type="Gene3D" id="3.40.630.30">
    <property type="match status" value="1"/>
</dbReference>
<protein>
    <submittedName>
        <fullName evidence="2">GNAT family N-acetyltransferase</fullName>
        <ecNumber evidence="2">2.3.-.-</ecNumber>
    </submittedName>
</protein>
<dbReference type="GO" id="GO:0016746">
    <property type="term" value="F:acyltransferase activity"/>
    <property type="evidence" value="ECO:0007669"/>
    <property type="project" value="UniProtKB-KW"/>
</dbReference>
<keyword evidence="2" id="KW-0808">Transferase</keyword>
<dbReference type="InterPro" id="IPR016181">
    <property type="entry name" value="Acyl_CoA_acyltransferase"/>
</dbReference>
<name>A0ABD5Q1F9_9EURY</name>
<organism evidence="2 3">
    <name type="scientific">Halorussus aquaticus</name>
    <dbReference type="NCBI Taxonomy" id="2953748"/>
    <lineage>
        <taxon>Archaea</taxon>
        <taxon>Methanobacteriati</taxon>
        <taxon>Methanobacteriota</taxon>
        <taxon>Stenosarchaea group</taxon>
        <taxon>Halobacteria</taxon>
        <taxon>Halobacteriales</taxon>
        <taxon>Haladaptataceae</taxon>
        <taxon>Halorussus</taxon>
    </lineage>
</organism>
<dbReference type="Pfam" id="PF00583">
    <property type="entry name" value="Acetyltransf_1"/>
    <property type="match status" value="1"/>
</dbReference>
<dbReference type="EMBL" id="JBHSHT010000001">
    <property type="protein sequence ID" value="MFC4824602.1"/>
    <property type="molecule type" value="Genomic_DNA"/>
</dbReference>
<dbReference type="Proteomes" id="UP001595945">
    <property type="component" value="Unassembled WGS sequence"/>
</dbReference>
<dbReference type="CDD" id="cd04301">
    <property type="entry name" value="NAT_SF"/>
    <property type="match status" value="1"/>
</dbReference>
<sequence length="65" mass="7104">MGLSTTYVAPDRQGRGLGTRVVTALLDYLRENAPGSAYVSLAADVDRFYERFGFEDVALDSKGML</sequence>
<dbReference type="RefSeq" id="WP_254270004.1">
    <property type="nucleotide sequence ID" value="NZ_CP100400.1"/>
</dbReference>
<proteinExistence type="predicted"/>
<accession>A0ABD5Q1F9</accession>
<dbReference type="SUPFAM" id="SSF55729">
    <property type="entry name" value="Acyl-CoA N-acyltransferases (Nat)"/>
    <property type="match status" value="1"/>
</dbReference>
<feature type="domain" description="N-acetyltransferase" evidence="1">
    <location>
        <begin position="1"/>
        <end position="65"/>
    </location>
</feature>
<dbReference type="InterPro" id="IPR000182">
    <property type="entry name" value="GNAT_dom"/>
</dbReference>
<gene>
    <name evidence="2" type="ORF">ACFO9K_10020</name>
</gene>
<evidence type="ECO:0000259" key="1">
    <source>
        <dbReference type="PROSITE" id="PS51186"/>
    </source>
</evidence>
<evidence type="ECO:0000313" key="2">
    <source>
        <dbReference type="EMBL" id="MFC4824602.1"/>
    </source>
</evidence>
<keyword evidence="3" id="KW-1185">Reference proteome</keyword>
<dbReference type="AlphaFoldDB" id="A0ABD5Q1F9"/>
<dbReference type="PROSITE" id="PS51186">
    <property type="entry name" value="GNAT"/>
    <property type="match status" value="1"/>
</dbReference>
<reference evidence="2 3" key="1">
    <citation type="journal article" date="2019" name="Int. J. Syst. Evol. Microbiol.">
        <title>The Global Catalogue of Microorganisms (GCM) 10K type strain sequencing project: providing services to taxonomists for standard genome sequencing and annotation.</title>
        <authorList>
            <consortium name="The Broad Institute Genomics Platform"/>
            <consortium name="The Broad Institute Genome Sequencing Center for Infectious Disease"/>
            <person name="Wu L."/>
            <person name="Ma J."/>
        </authorList>
    </citation>
    <scope>NUCLEOTIDE SEQUENCE [LARGE SCALE GENOMIC DNA]</scope>
    <source>
        <strain evidence="2 3">XZYJ18</strain>
    </source>
</reference>
<dbReference type="EC" id="2.3.-.-" evidence="2"/>